<evidence type="ECO:0000256" key="3">
    <source>
        <dbReference type="ARBA" id="ARBA00023002"/>
    </source>
</evidence>
<comment type="cofactor">
    <cofactor evidence="1">
        <name>L-ascorbate</name>
        <dbReference type="ChEBI" id="CHEBI:38290"/>
    </cofactor>
</comment>
<dbReference type="EMBL" id="JADCNM010000011">
    <property type="protein sequence ID" value="KAG0462961.1"/>
    <property type="molecule type" value="Genomic_DNA"/>
</dbReference>
<gene>
    <name evidence="7" type="ORF">HPP92_021437</name>
</gene>
<dbReference type="InterPro" id="IPR005123">
    <property type="entry name" value="Oxoglu/Fe-dep_dioxygenase_dom"/>
</dbReference>
<comment type="similarity">
    <text evidence="5">Belongs to the iron/ascorbate-dependent oxidoreductase family.</text>
</comment>
<name>A0A835Q2I9_VANPL</name>
<dbReference type="InterPro" id="IPR027443">
    <property type="entry name" value="IPNS-like_sf"/>
</dbReference>
<dbReference type="OrthoDB" id="288590at2759"/>
<evidence type="ECO:0000313" key="7">
    <source>
        <dbReference type="EMBL" id="KAG0462961.1"/>
    </source>
</evidence>
<dbReference type="InterPro" id="IPR026992">
    <property type="entry name" value="DIOX_N"/>
</dbReference>
<keyword evidence="3 5" id="KW-0560">Oxidoreductase</keyword>
<feature type="domain" description="Fe2OG dioxygenase" evidence="6">
    <location>
        <begin position="187"/>
        <end position="294"/>
    </location>
</feature>
<dbReference type="Pfam" id="PF14226">
    <property type="entry name" value="DIOX_N"/>
    <property type="match status" value="1"/>
</dbReference>
<evidence type="ECO:0000256" key="4">
    <source>
        <dbReference type="ARBA" id="ARBA00023004"/>
    </source>
</evidence>
<dbReference type="PROSITE" id="PS51471">
    <property type="entry name" value="FE2OG_OXY"/>
    <property type="match status" value="1"/>
</dbReference>
<evidence type="ECO:0000256" key="2">
    <source>
        <dbReference type="ARBA" id="ARBA00022723"/>
    </source>
</evidence>
<sequence>MPSLPNEHFDIYSARNVPDSHSWPTEHHVTVARDSSFPVVDISAPGTAVAVGAACRSWGAFYVTGHGVPEDLLRRVEAQARRLFALPHHRKLLAARRSGSTSGYGPPPLSSFFPKLMWSEGFTLAGDPLDVAAKLWQDDHSLFCEVMEEYGKEMKKLANRLMKVILLSLGLDEEKAGRVGPVKELTRAPSVLQLNSYPPCPEPDQAMGMAAHTDSGFLTVLHQSDGAGGLQVVGPGEGNGPVRWIAVPPRADALVVNVGDLFHILSNGRFKSVRHRVVVNRGDHRVSAAYFIGPPADVKVGPIRWLLGSDQGPVFRPVTWPEYLGIRARLFDKALDSVRLPGNRIDDD</sequence>
<dbReference type="GO" id="GO:0046872">
    <property type="term" value="F:metal ion binding"/>
    <property type="evidence" value="ECO:0007669"/>
    <property type="project" value="UniProtKB-KW"/>
</dbReference>
<evidence type="ECO:0000256" key="5">
    <source>
        <dbReference type="RuleBase" id="RU003682"/>
    </source>
</evidence>
<dbReference type="GO" id="GO:0016491">
    <property type="term" value="F:oxidoreductase activity"/>
    <property type="evidence" value="ECO:0007669"/>
    <property type="project" value="UniProtKB-KW"/>
</dbReference>
<dbReference type="Gene3D" id="2.60.120.330">
    <property type="entry name" value="B-lactam Antibiotic, Isopenicillin N Synthase, Chain"/>
    <property type="match status" value="1"/>
</dbReference>
<keyword evidence="2 5" id="KW-0479">Metal-binding</keyword>
<dbReference type="Proteomes" id="UP000639772">
    <property type="component" value="Chromosome 11"/>
</dbReference>
<comment type="caution">
    <text evidence="7">The sequence shown here is derived from an EMBL/GenBank/DDBJ whole genome shotgun (WGS) entry which is preliminary data.</text>
</comment>
<protein>
    <recommendedName>
        <fullName evidence="6">Fe2OG dioxygenase domain-containing protein</fullName>
    </recommendedName>
</protein>
<evidence type="ECO:0000259" key="6">
    <source>
        <dbReference type="PROSITE" id="PS51471"/>
    </source>
</evidence>
<accession>A0A835Q2I9</accession>
<organism evidence="7 8">
    <name type="scientific">Vanilla planifolia</name>
    <name type="common">Vanilla</name>
    <dbReference type="NCBI Taxonomy" id="51239"/>
    <lineage>
        <taxon>Eukaryota</taxon>
        <taxon>Viridiplantae</taxon>
        <taxon>Streptophyta</taxon>
        <taxon>Embryophyta</taxon>
        <taxon>Tracheophyta</taxon>
        <taxon>Spermatophyta</taxon>
        <taxon>Magnoliopsida</taxon>
        <taxon>Liliopsida</taxon>
        <taxon>Asparagales</taxon>
        <taxon>Orchidaceae</taxon>
        <taxon>Vanilloideae</taxon>
        <taxon>Vanilleae</taxon>
        <taxon>Vanilla</taxon>
    </lineage>
</organism>
<evidence type="ECO:0000313" key="8">
    <source>
        <dbReference type="Proteomes" id="UP000639772"/>
    </source>
</evidence>
<dbReference type="SUPFAM" id="SSF51197">
    <property type="entry name" value="Clavaminate synthase-like"/>
    <property type="match status" value="1"/>
</dbReference>
<dbReference type="AlphaFoldDB" id="A0A835Q2I9"/>
<dbReference type="Pfam" id="PF03171">
    <property type="entry name" value="2OG-FeII_Oxy"/>
    <property type="match status" value="1"/>
</dbReference>
<evidence type="ECO:0000256" key="1">
    <source>
        <dbReference type="ARBA" id="ARBA00001961"/>
    </source>
</evidence>
<dbReference type="PANTHER" id="PTHR47990">
    <property type="entry name" value="2-OXOGLUTARATE (2OG) AND FE(II)-DEPENDENT OXYGENASE SUPERFAMILY PROTEIN-RELATED"/>
    <property type="match status" value="1"/>
</dbReference>
<dbReference type="InterPro" id="IPR050231">
    <property type="entry name" value="Iron_ascorbate_oxido_reductase"/>
</dbReference>
<keyword evidence="4 5" id="KW-0408">Iron</keyword>
<proteinExistence type="inferred from homology"/>
<reference evidence="7 8" key="1">
    <citation type="journal article" date="2020" name="Nat. Food">
        <title>A phased Vanilla planifolia genome enables genetic improvement of flavour and production.</title>
        <authorList>
            <person name="Hasing T."/>
            <person name="Tang H."/>
            <person name="Brym M."/>
            <person name="Khazi F."/>
            <person name="Huang T."/>
            <person name="Chambers A.H."/>
        </authorList>
    </citation>
    <scope>NUCLEOTIDE SEQUENCE [LARGE SCALE GENOMIC DNA]</scope>
    <source>
        <tissue evidence="7">Leaf</tissue>
    </source>
</reference>
<dbReference type="InterPro" id="IPR044861">
    <property type="entry name" value="IPNS-like_FE2OG_OXY"/>
</dbReference>